<dbReference type="InterPro" id="IPR052278">
    <property type="entry name" value="Chordin-like_regulators"/>
</dbReference>
<evidence type="ECO:0000313" key="3">
    <source>
        <dbReference type="EMBL" id="CEK57140.1"/>
    </source>
</evidence>
<gene>
    <name evidence="3" type="primary">ORF29389</name>
</gene>
<dbReference type="InterPro" id="IPR001007">
    <property type="entry name" value="VWF_dom"/>
</dbReference>
<feature type="domain" description="VWFC" evidence="2">
    <location>
        <begin position="40"/>
        <end position="110"/>
    </location>
</feature>
<feature type="non-terminal residue" evidence="3">
    <location>
        <position position="110"/>
    </location>
</feature>
<feature type="non-terminal residue" evidence="3">
    <location>
        <position position="1"/>
    </location>
</feature>
<keyword evidence="1" id="KW-0732">Signal</keyword>
<sequence length="110" mass="12351">HRSPSVVLWIIFVLAVGNVYGLPPLVGHETKVIIQDRPGCYMDGTYYPFGARWNPLFEPQGLMVCIMCQCLVVEKKGILQTKGYITCRNIKDLCPEPECDHPVLKPGKCC</sequence>
<dbReference type="PANTHER" id="PTHR46526">
    <property type="entry name" value="CHORDIN"/>
    <property type="match status" value="1"/>
</dbReference>
<evidence type="ECO:0000256" key="1">
    <source>
        <dbReference type="SAM" id="SignalP"/>
    </source>
</evidence>
<name>A0A0B6YNT3_9EUPU</name>
<reference evidence="3" key="1">
    <citation type="submission" date="2014-12" db="EMBL/GenBank/DDBJ databases">
        <title>Insight into the proteome of Arion vulgaris.</title>
        <authorList>
            <person name="Aradska J."/>
            <person name="Bulat T."/>
            <person name="Smidak R."/>
            <person name="Sarate P."/>
            <person name="Gangsoo J."/>
            <person name="Sialana F."/>
            <person name="Bilban M."/>
            <person name="Lubec G."/>
        </authorList>
    </citation>
    <scope>NUCLEOTIDE SEQUENCE</scope>
    <source>
        <tissue evidence="3">Skin</tissue>
    </source>
</reference>
<feature type="chain" id="PRO_5002110817" description="VWFC domain-containing protein" evidence="1">
    <location>
        <begin position="22"/>
        <end position="110"/>
    </location>
</feature>
<dbReference type="AlphaFoldDB" id="A0A0B6YNT3"/>
<proteinExistence type="predicted"/>
<dbReference type="SUPFAM" id="SSF57603">
    <property type="entry name" value="FnI-like domain"/>
    <property type="match status" value="1"/>
</dbReference>
<dbReference type="GO" id="GO:0005615">
    <property type="term" value="C:extracellular space"/>
    <property type="evidence" value="ECO:0007669"/>
    <property type="project" value="TreeGrafter"/>
</dbReference>
<dbReference type="GO" id="GO:0036122">
    <property type="term" value="F:BMP binding"/>
    <property type="evidence" value="ECO:0007669"/>
    <property type="project" value="TreeGrafter"/>
</dbReference>
<dbReference type="PANTHER" id="PTHR46526:SF1">
    <property type="entry name" value="CHORDIN"/>
    <property type="match status" value="1"/>
</dbReference>
<dbReference type="Pfam" id="PF00093">
    <property type="entry name" value="VWC"/>
    <property type="match status" value="1"/>
</dbReference>
<dbReference type="EMBL" id="HACG01010275">
    <property type="protein sequence ID" value="CEK57140.1"/>
    <property type="molecule type" value="Transcribed_RNA"/>
</dbReference>
<organism evidence="3">
    <name type="scientific">Arion vulgaris</name>
    <dbReference type="NCBI Taxonomy" id="1028688"/>
    <lineage>
        <taxon>Eukaryota</taxon>
        <taxon>Metazoa</taxon>
        <taxon>Spiralia</taxon>
        <taxon>Lophotrochozoa</taxon>
        <taxon>Mollusca</taxon>
        <taxon>Gastropoda</taxon>
        <taxon>Heterobranchia</taxon>
        <taxon>Euthyneura</taxon>
        <taxon>Panpulmonata</taxon>
        <taxon>Eupulmonata</taxon>
        <taxon>Stylommatophora</taxon>
        <taxon>Helicina</taxon>
        <taxon>Arionoidea</taxon>
        <taxon>Arionidae</taxon>
        <taxon>Arion</taxon>
    </lineage>
</organism>
<accession>A0A0B6YNT3</accession>
<dbReference type="GO" id="GO:0009953">
    <property type="term" value="P:dorsal/ventral pattern formation"/>
    <property type="evidence" value="ECO:0007669"/>
    <property type="project" value="TreeGrafter"/>
</dbReference>
<protein>
    <recommendedName>
        <fullName evidence="2">VWFC domain-containing protein</fullName>
    </recommendedName>
</protein>
<dbReference type="GO" id="GO:0030514">
    <property type="term" value="P:negative regulation of BMP signaling pathway"/>
    <property type="evidence" value="ECO:0007669"/>
    <property type="project" value="TreeGrafter"/>
</dbReference>
<feature type="signal peptide" evidence="1">
    <location>
        <begin position="1"/>
        <end position="21"/>
    </location>
</feature>
<evidence type="ECO:0000259" key="2">
    <source>
        <dbReference type="Pfam" id="PF00093"/>
    </source>
</evidence>